<dbReference type="Proteomes" id="UP000243579">
    <property type="component" value="Unassembled WGS sequence"/>
</dbReference>
<accession>A0A1V9ZAD9</accession>
<dbReference type="PANTHER" id="PTHR43310">
    <property type="entry name" value="SULFATE TRANSPORTER YBAR-RELATED"/>
    <property type="match status" value="1"/>
</dbReference>
<evidence type="ECO:0000259" key="6">
    <source>
        <dbReference type="Pfam" id="PF00916"/>
    </source>
</evidence>
<keyword evidence="3 5" id="KW-1133">Transmembrane helix</keyword>
<dbReference type="Pfam" id="PF00916">
    <property type="entry name" value="Sulfate_transp"/>
    <property type="match status" value="1"/>
</dbReference>
<dbReference type="STRING" id="1202772.A0A1V9ZAD9"/>
<feature type="transmembrane region" description="Helical" evidence="5">
    <location>
        <begin position="436"/>
        <end position="466"/>
    </location>
</feature>
<dbReference type="SUPFAM" id="SSF52091">
    <property type="entry name" value="SpoIIaa-like"/>
    <property type="match status" value="1"/>
</dbReference>
<dbReference type="GO" id="GO:0016020">
    <property type="term" value="C:membrane"/>
    <property type="evidence" value="ECO:0007669"/>
    <property type="project" value="UniProtKB-SubCell"/>
</dbReference>
<evidence type="ECO:0000256" key="5">
    <source>
        <dbReference type="SAM" id="Phobius"/>
    </source>
</evidence>
<comment type="subcellular location">
    <subcellularLocation>
        <location evidence="1">Membrane</location>
        <topology evidence="1">Multi-pass membrane protein</topology>
    </subcellularLocation>
</comment>
<dbReference type="OrthoDB" id="409725at2759"/>
<feature type="transmembrane region" description="Helical" evidence="5">
    <location>
        <begin position="212"/>
        <end position="232"/>
    </location>
</feature>
<dbReference type="InterPro" id="IPR011547">
    <property type="entry name" value="SLC26A/SulP_dom"/>
</dbReference>
<dbReference type="InterPro" id="IPR052706">
    <property type="entry name" value="Membrane-Transporter-like"/>
</dbReference>
<protein>
    <submittedName>
        <fullName evidence="7">Sulfate Permease (SulP) Family</fullName>
    </submittedName>
</protein>
<evidence type="ECO:0000313" key="7">
    <source>
        <dbReference type="EMBL" id="OQR94830.1"/>
    </source>
</evidence>
<feature type="transmembrane region" description="Helical" evidence="5">
    <location>
        <begin position="56"/>
        <end position="82"/>
    </location>
</feature>
<keyword evidence="8" id="KW-1185">Reference proteome</keyword>
<evidence type="ECO:0000256" key="1">
    <source>
        <dbReference type="ARBA" id="ARBA00004141"/>
    </source>
</evidence>
<feature type="transmembrane region" description="Helical" evidence="5">
    <location>
        <begin position="150"/>
        <end position="171"/>
    </location>
</feature>
<feature type="domain" description="SLC26A/SulP transporter" evidence="6">
    <location>
        <begin position="295"/>
        <end position="422"/>
    </location>
</feature>
<dbReference type="EMBL" id="JNBR01000349">
    <property type="protein sequence ID" value="OQR94830.1"/>
    <property type="molecule type" value="Genomic_DNA"/>
</dbReference>
<dbReference type="Gene3D" id="3.30.750.24">
    <property type="entry name" value="STAS domain"/>
    <property type="match status" value="1"/>
</dbReference>
<dbReference type="PANTHER" id="PTHR43310:SF2">
    <property type="entry name" value="SLC26A_SULP TRANSPORTER DOMAIN-CONTAINING PROTEIN"/>
    <property type="match status" value="1"/>
</dbReference>
<feature type="transmembrane region" description="Helical" evidence="5">
    <location>
        <begin position="183"/>
        <end position="200"/>
    </location>
</feature>
<proteinExistence type="predicted"/>
<evidence type="ECO:0000256" key="4">
    <source>
        <dbReference type="ARBA" id="ARBA00023136"/>
    </source>
</evidence>
<feature type="transmembrane region" description="Helical" evidence="5">
    <location>
        <begin position="405"/>
        <end position="424"/>
    </location>
</feature>
<sequence>MDLEAQTPLVRRPSMQALVAKQEPLVQIDPESPSYGTLSPRAESPSARDRSRLYDAALNVLAGAVVFLLSSTMAVSCASVVVGRDPALGAYLANVIDMNLLGTAIMGLFMCWRSHAPWAMAAIDVSVVPVLADMAHHITKELNKDMKQVVPTLFVTIAAASVSIGLCVYLVGKCRISSLSHYIPFPVITGFLAGIGGVLVKDGMHMAAQAPLTWTSDSITLVLPAVLFAFASHSADHARVPPTIYLPVLLVGSVLGFHAVVLAGGYDVGPWSFAWTPAMLAQTPRWYSWAAIEWRNVQWSVLLGALVRGLPTLLLLGALKYSVLVRSLSFLFDRDVPVDGEMKAIGLANVLSGVVGCTGGCHYISAMGLLGTFNAHPRAPVYVCAALLFLLWSVGLGSLVYMPKFVFGGLLLHIGVHFLLKYLVAPMRSLPGLECGVVVVVFLCFVTVGTLQSVGLGLVLSSVHLVFQLNAVGCVRSYHFSAPDGFAIHLQGYLCFATSKYLVRKIEKLWRTHRFGVLRLDFEHVLAVDNSFLRSFRQVEAFAKHRDLVIQLDRMPEAMAPLFPPPAATTTLVDAHAKRVRWVAFLLGPPATKAAMGRLVDTYRLERAVEFLELRVLPSGGPFPPGLGRWWFLCDGAGSVDDHMVIAGTVLEGSRMSAAFVASTPCTLLHLSEASWKALHLQSPELAIGVLEAIHLLHGQL</sequence>
<keyword evidence="4 5" id="KW-0472">Membrane</keyword>
<dbReference type="AlphaFoldDB" id="A0A1V9ZAD9"/>
<feature type="transmembrane region" description="Helical" evidence="5">
    <location>
        <begin position="244"/>
        <end position="266"/>
    </location>
</feature>
<evidence type="ECO:0000256" key="3">
    <source>
        <dbReference type="ARBA" id="ARBA00022989"/>
    </source>
</evidence>
<feature type="transmembrane region" description="Helical" evidence="5">
    <location>
        <begin position="344"/>
        <end position="369"/>
    </location>
</feature>
<name>A0A1V9ZAD9_ACHHY</name>
<evidence type="ECO:0000256" key="2">
    <source>
        <dbReference type="ARBA" id="ARBA00022692"/>
    </source>
</evidence>
<dbReference type="InterPro" id="IPR036513">
    <property type="entry name" value="STAS_dom_sf"/>
</dbReference>
<evidence type="ECO:0000313" key="8">
    <source>
        <dbReference type="Proteomes" id="UP000243579"/>
    </source>
</evidence>
<comment type="caution">
    <text evidence="7">The sequence shown here is derived from an EMBL/GenBank/DDBJ whole genome shotgun (WGS) entry which is preliminary data.</text>
</comment>
<feature type="transmembrane region" description="Helical" evidence="5">
    <location>
        <begin position="88"/>
        <end position="111"/>
    </location>
</feature>
<organism evidence="7 8">
    <name type="scientific">Achlya hypogyna</name>
    <name type="common">Oomycete</name>
    <name type="synonym">Protoachlya hypogyna</name>
    <dbReference type="NCBI Taxonomy" id="1202772"/>
    <lineage>
        <taxon>Eukaryota</taxon>
        <taxon>Sar</taxon>
        <taxon>Stramenopiles</taxon>
        <taxon>Oomycota</taxon>
        <taxon>Saprolegniomycetes</taxon>
        <taxon>Saprolegniales</taxon>
        <taxon>Achlyaceae</taxon>
        <taxon>Achlya</taxon>
    </lineage>
</organism>
<reference evidence="7 8" key="1">
    <citation type="journal article" date="2014" name="Genome Biol. Evol.">
        <title>The secreted proteins of Achlya hypogyna and Thraustotheca clavata identify the ancestral oomycete secretome and reveal gene acquisitions by horizontal gene transfer.</title>
        <authorList>
            <person name="Misner I."/>
            <person name="Blouin N."/>
            <person name="Leonard G."/>
            <person name="Richards T.A."/>
            <person name="Lane C.E."/>
        </authorList>
    </citation>
    <scope>NUCLEOTIDE SEQUENCE [LARGE SCALE GENOMIC DNA]</scope>
    <source>
        <strain evidence="7 8">ATCC 48635</strain>
    </source>
</reference>
<keyword evidence="2 5" id="KW-0812">Transmembrane</keyword>
<gene>
    <name evidence="7" type="ORF">ACHHYP_00896</name>
</gene>
<feature type="transmembrane region" description="Helical" evidence="5">
    <location>
        <begin position="381"/>
        <end position="399"/>
    </location>
</feature>